<evidence type="ECO:0000256" key="1">
    <source>
        <dbReference type="SAM" id="MobiDB-lite"/>
    </source>
</evidence>
<proteinExistence type="predicted"/>
<feature type="transmembrane region" description="Helical" evidence="2">
    <location>
        <begin position="48"/>
        <end position="69"/>
    </location>
</feature>
<feature type="region of interest" description="Disordered" evidence="1">
    <location>
        <begin position="92"/>
        <end position="114"/>
    </location>
</feature>
<organism evidence="3 4">
    <name type="scientific">Trichinella papuae</name>
    <dbReference type="NCBI Taxonomy" id="268474"/>
    <lineage>
        <taxon>Eukaryota</taxon>
        <taxon>Metazoa</taxon>
        <taxon>Ecdysozoa</taxon>
        <taxon>Nematoda</taxon>
        <taxon>Enoplea</taxon>
        <taxon>Dorylaimia</taxon>
        <taxon>Trichinellida</taxon>
        <taxon>Trichinellidae</taxon>
        <taxon>Trichinella</taxon>
    </lineage>
</organism>
<reference evidence="3 4" key="1">
    <citation type="submission" date="2015-01" db="EMBL/GenBank/DDBJ databases">
        <title>Evolution of Trichinella species and genotypes.</title>
        <authorList>
            <person name="Korhonen P.K."/>
            <person name="Edoardo P."/>
            <person name="Giuseppe L.R."/>
            <person name="Gasser R.B."/>
        </authorList>
    </citation>
    <scope>NUCLEOTIDE SEQUENCE [LARGE SCALE GENOMIC DNA]</scope>
    <source>
        <strain evidence="3">ISS1980</strain>
    </source>
</reference>
<keyword evidence="2" id="KW-0472">Membrane</keyword>
<accession>A0A0V1N740</accession>
<sequence>MMPSQKAYFLNKAMLVNIPTSETKTRGTFFCPHTLQPFEDCMIWRDTVILDFFFLQAIIVHIILMYKYYCWKRKFPAKMPTKPCRSAACEDGVLEDPGPLSHRRTGRTPLVPSS</sequence>
<evidence type="ECO:0000313" key="3">
    <source>
        <dbReference type="EMBL" id="KRZ79605.1"/>
    </source>
</evidence>
<evidence type="ECO:0000256" key="2">
    <source>
        <dbReference type="SAM" id="Phobius"/>
    </source>
</evidence>
<evidence type="ECO:0000313" key="4">
    <source>
        <dbReference type="Proteomes" id="UP000054843"/>
    </source>
</evidence>
<gene>
    <name evidence="3" type="ORF">T10_2167</name>
</gene>
<name>A0A0V1N740_9BILA</name>
<keyword evidence="4" id="KW-1185">Reference proteome</keyword>
<comment type="caution">
    <text evidence="3">The sequence shown here is derived from an EMBL/GenBank/DDBJ whole genome shotgun (WGS) entry which is preliminary data.</text>
</comment>
<dbReference type="EMBL" id="JYDO01000006">
    <property type="protein sequence ID" value="KRZ79605.1"/>
    <property type="molecule type" value="Genomic_DNA"/>
</dbReference>
<dbReference type="AlphaFoldDB" id="A0A0V1N740"/>
<keyword evidence="2" id="KW-0812">Transmembrane</keyword>
<dbReference type="Proteomes" id="UP000054843">
    <property type="component" value="Unassembled WGS sequence"/>
</dbReference>
<protein>
    <submittedName>
        <fullName evidence="3">Uncharacterized protein</fullName>
    </submittedName>
</protein>
<keyword evidence="2" id="KW-1133">Transmembrane helix</keyword>